<dbReference type="EMBL" id="QUQO01000002">
    <property type="protein sequence ID" value="RFB01780.1"/>
    <property type="molecule type" value="Genomic_DNA"/>
</dbReference>
<evidence type="ECO:0000313" key="2">
    <source>
        <dbReference type="EMBL" id="RFB01780.1"/>
    </source>
</evidence>
<dbReference type="InterPro" id="IPR037053">
    <property type="entry name" value="Phage_tail_collar_dom_sf"/>
</dbReference>
<sequence length="139" mass="14314">MAGTSASAQECYLGEIGMFAGNFTPRNWLPADGRMMDISQNTALFSLLGTIYGGDGRTTFALPDLRGRSPVGYGQGPGLSDRRVGSKAGAEVVTPPSASIETAPGNDPVVVGGAPIMTAPPTLAIGYQICVAGYYPSRN</sequence>
<dbReference type="Proteomes" id="UP000264589">
    <property type="component" value="Unassembled WGS sequence"/>
</dbReference>
<dbReference type="AlphaFoldDB" id="A0A371R8K4"/>
<feature type="domain" description="Phage tail collar" evidence="1">
    <location>
        <begin position="14"/>
        <end position="70"/>
    </location>
</feature>
<dbReference type="Gene3D" id="3.90.1340.10">
    <property type="entry name" value="Phage tail collar domain"/>
    <property type="match status" value="1"/>
</dbReference>
<comment type="caution">
    <text evidence="2">The sequence shown here is derived from an EMBL/GenBank/DDBJ whole genome shotgun (WGS) entry which is preliminary data.</text>
</comment>
<name>A0A371R8K4_9PROT</name>
<keyword evidence="3" id="KW-1185">Reference proteome</keyword>
<evidence type="ECO:0000313" key="3">
    <source>
        <dbReference type="Proteomes" id="UP000264589"/>
    </source>
</evidence>
<evidence type="ECO:0000259" key="1">
    <source>
        <dbReference type="Pfam" id="PF07484"/>
    </source>
</evidence>
<organism evidence="2 3">
    <name type="scientific">Parvularcula marina</name>
    <dbReference type="NCBI Taxonomy" id="2292771"/>
    <lineage>
        <taxon>Bacteria</taxon>
        <taxon>Pseudomonadati</taxon>
        <taxon>Pseudomonadota</taxon>
        <taxon>Alphaproteobacteria</taxon>
        <taxon>Parvularculales</taxon>
        <taxon>Parvularculaceae</taxon>
        <taxon>Parvularcula</taxon>
    </lineage>
</organism>
<dbReference type="InParanoid" id="A0A371R8K4"/>
<accession>A0A371R8K4</accession>
<proteinExistence type="predicted"/>
<protein>
    <submittedName>
        <fullName evidence="2">Phage tail protein</fullName>
    </submittedName>
</protein>
<gene>
    <name evidence="2" type="ORF">DX908_15475</name>
</gene>
<reference evidence="2 3" key="1">
    <citation type="submission" date="2018-08" db="EMBL/GenBank/DDBJ databases">
        <title>Parvularcula sp. SM1705, isolated from surface water of the South Sea China.</title>
        <authorList>
            <person name="Sun L."/>
        </authorList>
    </citation>
    <scope>NUCLEOTIDE SEQUENCE [LARGE SCALE GENOMIC DNA]</scope>
    <source>
        <strain evidence="2 3">SM1705</strain>
    </source>
</reference>
<dbReference type="InterPro" id="IPR011083">
    <property type="entry name" value="Phage_tail_collar_dom"/>
</dbReference>
<dbReference type="Pfam" id="PF07484">
    <property type="entry name" value="Collar"/>
    <property type="match status" value="1"/>
</dbReference>
<dbReference type="OrthoDB" id="9810174at2"/>
<dbReference type="SUPFAM" id="SSF88874">
    <property type="entry name" value="Receptor-binding domain of short tail fibre protein gp12"/>
    <property type="match status" value="1"/>
</dbReference>